<organism evidence="2 4">
    <name type="scientific">Neospora caninum (strain Liverpool)</name>
    <dbReference type="NCBI Taxonomy" id="572307"/>
    <lineage>
        <taxon>Eukaryota</taxon>
        <taxon>Sar</taxon>
        <taxon>Alveolata</taxon>
        <taxon>Apicomplexa</taxon>
        <taxon>Conoidasida</taxon>
        <taxon>Coccidia</taxon>
        <taxon>Eucoccidiorida</taxon>
        <taxon>Eimeriorina</taxon>
        <taxon>Sarcocystidae</taxon>
        <taxon>Neospora</taxon>
    </lineage>
</organism>
<dbReference type="Gene3D" id="3.30.190.20">
    <property type="match status" value="1"/>
</dbReference>
<reference evidence="4" key="3">
    <citation type="journal article" date="2012" name="PLoS Pathog.">
        <title>Comparative genomics of the apicomplexan parasites Toxoplasma gondii and Neospora caninum: Coccidia differing in host range and transmission strategy.</title>
        <authorList>
            <person name="Reid A.J."/>
            <person name="Vermont S.J."/>
            <person name="Cotton J.A."/>
            <person name="Harris D."/>
            <person name="Hill-Cawthorne G.A."/>
            <person name="Konen-Waisman S."/>
            <person name="Latham S.M."/>
            <person name="Mourier T."/>
            <person name="Norton R."/>
            <person name="Quail M.A."/>
            <person name="Sanders M."/>
            <person name="Shanmugam D."/>
            <person name="Sohal A."/>
            <person name="Wasmuth J.D."/>
            <person name="Brunk B."/>
            <person name="Grigg M.E."/>
            <person name="Howard J.C."/>
            <person name="Parkinson J."/>
            <person name="Roos D.S."/>
            <person name="Trees A.J."/>
            <person name="Berriman M."/>
            <person name="Pain A."/>
            <person name="Wastling J.M."/>
        </authorList>
    </citation>
    <scope>NUCLEOTIDE SEQUENCE [LARGE SCALE GENOMIC DNA]</scope>
    <source>
        <strain evidence="4">Liverpool</strain>
    </source>
</reference>
<dbReference type="OMA" id="WSDEDAN"/>
<evidence type="ECO:0000313" key="3">
    <source>
        <dbReference type="EMBL" id="CEL70077.1"/>
    </source>
</evidence>
<dbReference type="InterPro" id="IPR028364">
    <property type="entry name" value="Ribosomal_uL1/biogenesis"/>
</dbReference>
<dbReference type="Pfam" id="PF00687">
    <property type="entry name" value="Ribosomal_L1"/>
    <property type="match status" value="1"/>
</dbReference>
<dbReference type="RefSeq" id="XP_003885370.1">
    <property type="nucleotide sequence ID" value="XM_003885321.1"/>
</dbReference>
<reference evidence="2" key="1">
    <citation type="submission" date="2011-02" db="EMBL/GenBank/DDBJ databases">
        <authorList>
            <person name="Aslett M."/>
        </authorList>
    </citation>
    <scope>NUCLEOTIDE SEQUENCE</scope>
    <source>
        <strain evidence="2">Liverpool</strain>
    </source>
</reference>
<dbReference type="EMBL" id="FR823392">
    <property type="protein sequence ID" value="CBZ55342.1"/>
    <property type="molecule type" value="Genomic_DNA"/>
</dbReference>
<feature type="compositionally biased region" description="Basic and acidic residues" evidence="1">
    <location>
        <begin position="376"/>
        <end position="394"/>
    </location>
</feature>
<dbReference type="OrthoDB" id="331875at2759"/>
<feature type="region of interest" description="Disordered" evidence="1">
    <location>
        <begin position="1"/>
        <end position="117"/>
    </location>
</feature>
<gene>
    <name evidence="3" type="ORF">BN1204_057650</name>
    <name evidence="2" type="ORF">NCLIV_057650</name>
</gene>
<feature type="compositionally biased region" description="Basic and acidic residues" evidence="1">
    <location>
        <begin position="80"/>
        <end position="94"/>
    </location>
</feature>
<dbReference type="SUPFAM" id="SSF56808">
    <property type="entry name" value="Ribosomal protein L1"/>
    <property type="match status" value="1"/>
</dbReference>
<name>F0VNP6_NEOCL</name>
<dbReference type="GeneID" id="13440755"/>
<reference evidence="2" key="2">
    <citation type="submission" date="2011-03" db="EMBL/GenBank/DDBJ databases">
        <title>Comparative genomics and transcriptomics of Neospora caninum and Toxoplasma gondii.</title>
        <authorList>
            <person name="Reid A.J."/>
            <person name="Sohal A."/>
            <person name="Harris D."/>
            <person name="Quail M."/>
            <person name="Sanders M."/>
            <person name="Berriman M."/>
            <person name="Wastling J.M."/>
            <person name="Pain A."/>
        </authorList>
    </citation>
    <scope>NUCLEOTIDE SEQUENCE</scope>
    <source>
        <strain evidence="2">Liverpool</strain>
    </source>
</reference>
<evidence type="ECO:0000256" key="1">
    <source>
        <dbReference type="SAM" id="MobiDB-lite"/>
    </source>
</evidence>
<dbReference type="CDD" id="cd00403">
    <property type="entry name" value="Ribosomal_L1"/>
    <property type="match status" value="1"/>
</dbReference>
<feature type="compositionally biased region" description="Low complexity" evidence="1">
    <location>
        <begin position="1"/>
        <end position="14"/>
    </location>
</feature>
<proteinExistence type="predicted"/>
<evidence type="ECO:0000313" key="4">
    <source>
        <dbReference type="Proteomes" id="UP000007494"/>
    </source>
</evidence>
<dbReference type="VEuPathDB" id="ToxoDB:NCLIV_057650"/>
<dbReference type="EMBL" id="LN714486">
    <property type="protein sequence ID" value="CEL70077.1"/>
    <property type="molecule type" value="Genomic_DNA"/>
</dbReference>
<sequence>MAAGVAKGAQAASQGKKRGREDERNGEPSKLKDPSKKKKTPSAASVSSVSSSLTASSSSATKPGRLPPSPSASSSASAASREKTAAHGARDRNLAPKKKQKTDGTAPEETEEKIPGCSVSPSLLKKALAGLTAYVMKKAGERGTQDLLEEKGAATVSLMLALKNIPQSFRKHPVQIVLPHPLFDVSKGEGECCLFVKDPQRKWKDLIAPEKLSGLTRVLGIEKLKKKFPTFKDKRMLCASHDVFLCDRKIADKLTPVLGKTFIQAKKLPLPVKLSSTNVRPALEEALKSTYFFLPRGPCVAIKIGRANMPAHHLLANAKKALEAAFAFFANDAKFRNTIHAVSVQATDAPALPIYSDASYTEAARHYVSAPPPAAPEKEKAREPAEARALDSRGKKAPKAGALKRKEGGSSKPGSGSADGREGKERQAKAERPIMRLDAASKKRKGEDALGAAALAKPALQAKKKMKTKAK</sequence>
<dbReference type="InParanoid" id="F0VNP6"/>
<feature type="compositionally biased region" description="Basic and acidic residues" evidence="1">
    <location>
        <begin position="419"/>
        <end position="448"/>
    </location>
</feature>
<reference evidence="3" key="4">
    <citation type="journal article" date="2015" name="PLoS ONE">
        <title>Comprehensive Evaluation of Toxoplasma gondii VEG and Neospora caninum LIV Genomes with Tachyzoite Stage Transcriptome and Proteome Defines Novel Transcript Features.</title>
        <authorList>
            <person name="Ramaprasad A."/>
            <person name="Mourier T."/>
            <person name="Naeem R."/>
            <person name="Malas T.B."/>
            <person name="Moussa E."/>
            <person name="Panigrahi A."/>
            <person name="Vermont S.J."/>
            <person name="Otto T.D."/>
            <person name="Wastling J."/>
            <person name="Pain A."/>
        </authorList>
    </citation>
    <scope>NUCLEOTIDE SEQUENCE</scope>
    <source>
        <strain evidence="3">Liverpool</strain>
    </source>
</reference>
<evidence type="ECO:0000313" key="2">
    <source>
        <dbReference type="EMBL" id="CBZ55342.1"/>
    </source>
</evidence>
<dbReference type="InterPro" id="IPR023674">
    <property type="entry name" value="Ribosomal_uL1-like"/>
</dbReference>
<feature type="compositionally biased region" description="Basic and acidic residues" evidence="1">
    <location>
        <begin position="19"/>
        <end position="34"/>
    </location>
</feature>
<dbReference type="eggNOG" id="KOG1685">
    <property type="taxonomic scope" value="Eukaryota"/>
</dbReference>
<dbReference type="Gene3D" id="3.40.50.790">
    <property type="match status" value="1"/>
</dbReference>
<keyword evidence="4" id="KW-1185">Reference proteome</keyword>
<feature type="compositionally biased region" description="Low complexity" evidence="1">
    <location>
        <begin position="41"/>
        <end position="63"/>
    </location>
</feature>
<protein>
    <submittedName>
        <fullName evidence="2">T2D23.8 protein, related</fullName>
    </submittedName>
</protein>
<accession>F0VNP6</accession>
<feature type="region of interest" description="Disordered" evidence="1">
    <location>
        <begin position="370"/>
        <end position="449"/>
    </location>
</feature>
<dbReference type="AlphaFoldDB" id="F0VNP6"/>
<dbReference type="InterPro" id="IPR016095">
    <property type="entry name" value="Ribosomal_uL1_3-a/b-sand"/>
</dbReference>
<dbReference type="Proteomes" id="UP000007494">
    <property type="component" value="Chromosome XI"/>
</dbReference>